<dbReference type="AlphaFoldDB" id="A0A6C0DSI9"/>
<name>A0A6C0DSI9_9ZZZZ</name>
<evidence type="ECO:0000313" key="1">
    <source>
        <dbReference type="EMBL" id="QHT18145.1"/>
    </source>
</evidence>
<protein>
    <submittedName>
        <fullName evidence="1">Uncharacterized protein</fullName>
    </submittedName>
</protein>
<accession>A0A6C0DSI9</accession>
<sequence>MSMYTYPIDIPEISYTNDAGYQDQIRLLFHMKPSDEYDENAAIRAMDAIYEFTKQSALFEKAYVLAANKLFLEDPAMGLPILFSYDYLDVFHRCLVHYLRTPETFDETTAIYQELLSRIA</sequence>
<reference evidence="1" key="1">
    <citation type="journal article" date="2020" name="Nature">
        <title>Giant virus diversity and host interactions through global metagenomics.</title>
        <authorList>
            <person name="Schulz F."/>
            <person name="Roux S."/>
            <person name="Paez-Espino D."/>
            <person name="Jungbluth S."/>
            <person name="Walsh D.A."/>
            <person name="Denef V.J."/>
            <person name="McMahon K.D."/>
            <person name="Konstantinidis K.T."/>
            <person name="Eloe-Fadrosh E.A."/>
            <person name="Kyrpides N.C."/>
            <person name="Woyke T."/>
        </authorList>
    </citation>
    <scope>NUCLEOTIDE SEQUENCE</scope>
    <source>
        <strain evidence="1">GVMAG-M-3300023174-3</strain>
    </source>
</reference>
<proteinExistence type="predicted"/>
<dbReference type="EMBL" id="MN739648">
    <property type="protein sequence ID" value="QHT18145.1"/>
    <property type="molecule type" value="Genomic_DNA"/>
</dbReference>
<organism evidence="1">
    <name type="scientific">viral metagenome</name>
    <dbReference type="NCBI Taxonomy" id="1070528"/>
    <lineage>
        <taxon>unclassified sequences</taxon>
        <taxon>metagenomes</taxon>
        <taxon>organismal metagenomes</taxon>
    </lineage>
</organism>